<accession>A0ABS2M7D8</accession>
<name>A0ABS2M7D8_9ACTN</name>
<protein>
    <submittedName>
        <fullName evidence="1">Uncharacterized protein</fullName>
    </submittedName>
</protein>
<evidence type="ECO:0000313" key="2">
    <source>
        <dbReference type="Proteomes" id="UP000732378"/>
    </source>
</evidence>
<proteinExistence type="predicted"/>
<comment type="caution">
    <text evidence="1">The sequence shown here is derived from an EMBL/GenBank/DDBJ whole genome shotgun (WGS) entry which is preliminary data.</text>
</comment>
<gene>
    <name evidence="1" type="ORF">JOE61_000913</name>
</gene>
<evidence type="ECO:0000313" key="1">
    <source>
        <dbReference type="EMBL" id="MBM7507099.1"/>
    </source>
</evidence>
<keyword evidence="2" id="KW-1185">Reference proteome</keyword>
<reference evidence="1 2" key="1">
    <citation type="submission" date="2021-01" db="EMBL/GenBank/DDBJ databases">
        <title>Sequencing the genomes of 1000 actinobacteria strains.</title>
        <authorList>
            <person name="Klenk H.-P."/>
        </authorList>
    </citation>
    <scope>NUCLEOTIDE SEQUENCE [LARGE SCALE GENOMIC DNA]</scope>
    <source>
        <strain evidence="1 2">DSM 18239</strain>
    </source>
</reference>
<dbReference type="RefSeq" id="WP_193667785.1">
    <property type="nucleotide sequence ID" value="NZ_JACDTV010000003.1"/>
</dbReference>
<dbReference type="EMBL" id="JAFBBZ010000001">
    <property type="protein sequence ID" value="MBM7507099.1"/>
    <property type="molecule type" value="Genomic_DNA"/>
</dbReference>
<dbReference type="Proteomes" id="UP000732378">
    <property type="component" value="Unassembled WGS sequence"/>
</dbReference>
<organism evidence="1 2">
    <name type="scientific">Nocardioides salarius</name>
    <dbReference type="NCBI Taxonomy" id="374513"/>
    <lineage>
        <taxon>Bacteria</taxon>
        <taxon>Bacillati</taxon>
        <taxon>Actinomycetota</taxon>
        <taxon>Actinomycetes</taxon>
        <taxon>Propionibacteriales</taxon>
        <taxon>Nocardioidaceae</taxon>
        <taxon>Nocardioides</taxon>
    </lineage>
</organism>
<sequence length="46" mass="4901">MSTDQPPRILTPHPGPAVRQAALDLIETGNVPTETYDSTYGCANSD</sequence>